<evidence type="ECO:0000313" key="11">
    <source>
        <dbReference type="EMBL" id="KIP11588.1"/>
    </source>
</evidence>
<dbReference type="EMBL" id="KN840445">
    <property type="protein sequence ID" value="KIP11588.1"/>
    <property type="molecule type" value="Genomic_DNA"/>
</dbReference>
<keyword evidence="5" id="KW-0227">DNA damage</keyword>
<comment type="cofactor">
    <cofactor evidence="1">
        <name>Zn(2+)</name>
        <dbReference type="ChEBI" id="CHEBI:29105"/>
    </cofactor>
</comment>
<reference evidence="11 12" key="1">
    <citation type="journal article" date="2014" name="PLoS Genet.">
        <title>Analysis of the Phlebiopsis gigantea genome, transcriptome and secretome provides insight into its pioneer colonization strategies of wood.</title>
        <authorList>
            <person name="Hori C."/>
            <person name="Ishida T."/>
            <person name="Igarashi K."/>
            <person name="Samejima M."/>
            <person name="Suzuki H."/>
            <person name="Master E."/>
            <person name="Ferreira P."/>
            <person name="Ruiz-Duenas F.J."/>
            <person name="Held B."/>
            <person name="Canessa P."/>
            <person name="Larrondo L.F."/>
            <person name="Schmoll M."/>
            <person name="Druzhinina I.S."/>
            <person name="Kubicek C.P."/>
            <person name="Gaskell J.A."/>
            <person name="Kersten P."/>
            <person name="St John F."/>
            <person name="Glasner J."/>
            <person name="Sabat G."/>
            <person name="Splinter BonDurant S."/>
            <person name="Syed K."/>
            <person name="Yadav J."/>
            <person name="Mgbeahuruike A.C."/>
            <person name="Kovalchuk A."/>
            <person name="Asiegbu F.O."/>
            <person name="Lackner G."/>
            <person name="Hoffmeister D."/>
            <person name="Rencoret J."/>
            <person name="Gutierrez A."/>
            <person name="Sun H."/>
            <person name="Lindquist E."/>
            <person name="Barry K."/>
            <person name="Riley R."/>
            <person name="Grigoriev I.V."/>
            <person name="Henrissat B."/>
            <person name="Kues U."/>
            <person name="Berka R.M."/>
            <person name="Martinez A.T."/>
            <person name="Covert S.F."/>
            <person name="Blanchette R.A."/>
            <person name="Cullen D."/>
        </authorList>
    </citation>
    <scope>NUCLEOTIDE SEQUENCE [LARGE SCALE GENOMIC DNA]</scope>
    <source>
        <strain evidence="11 12">11061_1 CR5-6</strain>
    </source>
</reference>
<organism evidence="11 12">
    <name type="scientific">Phlebiopsis gigantea (strain 11061_1 CR5-6)</name>
    <name type="common">White-rot fungus</name>
    <name type="synonym">Peniophora gigantea</name>
    <dbReference type="NCBI Taxonomy" id="745531"/>
    <lineage>
        <taxon>Eukaryota</taxon>
        <taxon>Fungi</taxon>
        <taxon>Dikarya</taxon>
        <taxon>Basidiomycota</taxon>
        <taxon>Agaricomycotina</taxon>
        <taxon>Agaricomycetes</taxon>
        <taxon>Polyporales</taxon>
        <taxon>Phanerochaetaceae</taxon>
        <taxon>Phlebiopsis</taxon>
    </lineage>
</organism>
<dbReference type="InterPro" id="IPR013022">
    <property type="entry name" value="Xyl_isomerase-like_TIM-brl"/>
</dbReference>
<proteinExistence type="inferred from homology"/>
<keyword evidence="6" id="KW-0378">Hydrolase</keyword>
<dbReference type="GO" id="GO:0003677">
    <property type="term" value="F:DNA binding"/>
    <property type="evidence" value="ECO:0007669"/>
    <property type="project" value="InterPro"/>
</dbReference>
<accession>A0A0C3PUY2</accession>
<dbReference type="GO" id="GO:0008270">
    <property type="term" value="F:zinc ion binding"/>
    <property type="evidence" value="ECO:0007669"/>
    <property type="project" value="InterPro"/>
</dbReference>
<evidence type="ECO:0000256" key="7">
    <source>
        <dbReference type="ARBA" id="ARBA00022833"/>
    </source>
</evidence>
<protein>
    <recommendedName>
        <fullName evidence="3">Apurinic-apyrimidinic endonuclease 1</fullName>
    </recommendedName>
</protein>
<dbReference type="SMART" id="SM00518">
    <property type="entry name" value="AP2Ec"/>
    <property type="match status" value="1"/>
</dbReference>
<evidence type="ECO:0000256" key="2">
    <source>
        <dbReference type="ARBA" id="ARBA00005340"/>
    </source>
</evidence>
<dbReference type="PROSITE" id="PS00731">
    <property type="entry name" value="AP_NUCLEASE_F2_3"/>
    <property type="match status" value="1"/>
</dbReference>
<dbReference type="Gene3D" id="3.20.20.150">
    <property type="entry name" value="Divalent-metal-dependent TIM barrel enzymes"/>
    <property type="match status" value="1"/>
</dbReference>
<evidence type="ECO:0000259" key="10">
    <source>
        <dbReference type="Pfam" id="PF01261"/>
    </source>
</evidence>
<dbReference type="STRING" id="745531.A0A0C3PUY2"/>
<dbReference type="GO" id="GO:0005739">
    <property type="term" value="C:mitochondrion"/>
    <property type="evidence" value="ECO:0007669"/>
    <property type="project" value="TreeGrafter"/>
</dbReference>
<dbReference type="GO" id="GO:0003906">
    <property type="term" value="F:DNA-(apurinic or apyrimidinic site) endonuclease activity"/>
    <property type="evidence" value="ECO:0007669"/>
    <property type="project" value="TreeGrafter"/>
</dbReference>
<dbReference type="PROSITE" id="PS51432">
    <property type="entry name" value="AP_NUCLEASE_F2_4"/>
    <property type="match status" value="1"/>
</dbReference>
<feature type="compositionally biased region" description="Basic residues" evidence="9">
    <location>
        <begin position="357"/>
        <end position="372"/>
    </location>
</feature>
<evidence type="ECO:0000256" key="3">
    <source>
        <dbReference type="ARBA" id="ARBA00021759"/>
    </source>
</evidence>
<dbReference type="PANTHER" id="PTHR21445:SF0">
    <property type="entry name" value="APURINIC-APYRIMIDINIC ENDONUCLEASE"/>
    <property type="match status" value="1"/>
</dbReference>
<dbReference type="GO" id="GO:0008081">
    <property type="term" value="F:phosphoric diester hydrolase activity"/>
    <property type="evidence" value="ECO:0007669"/>
    <property type="project" value="TreeGrafter"/>
</dbReference>
<gene>
    <name evidence="11" type="ORF">PHLGIDRAFT_27828</name>
</gene>
<sequence length="386" mass="43380">MSYFERPSIMTSKRAEPNSVLSLWKIGPHISAAGGVENAILNAASIGATAFALFLKSQRKWDSPSLTEKSIEAFKARLKTFEYDVKHILPHGNYLVNLGNPDPEKREKSYQCFLDELKRCEQLGLTFYNFHPGSSVGQTTQEESLSLVAQCLNRAHKETSSVVTVIESMVGSGNVLCSKFEEIGKIIEEVEDKSRVGVCLDTCHIFAAGYDIRTKEGWNATMKEFERDVGLKYLKGMHFNDSKGDLASRKDRHENIGLGHLGLQTFSNILNDTRTQDIPLILETPAYDTASGTQRKNQFKPGEGWDIWRTEVAVLNRLAGSSDAATSDEDRTAELEQWTEEIRKVVERVSSAAEKQKHGKVKTMRQTRRKKKYKEETDDEGDSCDD</sequence>
<evidence type="ECO:0000256" key="1">
    <source>
        <dbReference type="ARBA" id="ARBA00001947"/>
    </source>
</evidence>
<keyword evidence="8" id="KW-0234">DNA repair</keyword>
<keyword evidence="12" id="KW-1185">Reference proteome</keyword>
<keyword evidence="7" id="KW-0862">Zinc</keyword>
<dbReference type="Pfam" id="PF01261">
    <property type="entry name" value="AP_endonuc_2"/>
    <property type="match status" value="1"/>
</dbReference>
<keyword evidence="4" id="KW-0479">Metal-binding</keyword>
<dbReference type="InterPro" id="IPR036237">
    <property type="entry name" value="Xyl_isomerase-like_sf"/>
</dbReference>
<dbReference type="InterPro" id="IPR001719">
    <property type="entry name" value="AP_endonuc_2"/>
</dbReference>
<dbReference type="NCBIfam" id="NF002199">
    <property type="entry name" value="PRK01060.1-4"/>
    <property type="match status" value="1"/>
</dbReference>
<dbReference type="HAMAP" id="MF_00152">
    <property type="entry name" value="Nfo"/>
    <property type="match status" value="1"/>
</dbReference>
<dbReference type="GO" id="GO:0005634">
    <property type="term" value="C:nucleus"/>
    <property type="evidence" value="ECO:0007669"/>
    <property type="project" value="TreeGrafter"/>
</dbReference>
<dbReference type="HOGENOM" id="CLU_025885_2_0_1"/>
<evidence type="ECO:0000256" key="9">
    <source>
        <dbReference type="SAM" id="MobiDB-lite"/>
    </source>
</evidence>
<dbReference type="AlphaFoldDB" id="A0A0C3PUY2"/>
<dbReference type="CDD" id="cd00019">
    <property type="entry name" value="AP2Ec"/>
    <property type="match status" value="1"/>
</dbReference>
<evidence type="ECO:0000256" key="4">
    <source>
        <dbReference type="ARBA" id="ARBA00022723"/>
    </source>
</evidence>
<evidence type="ECO:0000256" key="6">
    <source>
        <dbReference type="ARBA" id="ARBA00022801"/>
    </source>
</evidence>
<evidence type="ECO:0000313" key="12">
    <source>
        <dbReference type="Proteomes" id="UP000053257"/>
    </source>
</evidence>
<dbReference type="SUPFAM" id="SSF51658">
    <property type="entry name" value="Xylose isomerase-like"/>
    <property type="match status" value="1"/>
</dbReference>
<evidence type="ECO:0000256" key="8">
    <source>
        <dbReference type="ARBA" id="ARBA00023204"/>
    </source>
</evidence>
<dbReference type="NCBIfam" id="TIGR00587">
    <property type="entry name" value="nfo"/>
    <property type="match status" value="1"/>
</dbReference>
<dbReference type="PROSITE" id="PS00730">
    <property type="entry name" value="AP_NUCLEASE_F2_2"/>
    <property type="match status" value="1"/>
</dbReference>
<dbReference type="FunFam" id="3.20.20.150:FF:000001">
    <property type="entry name" value="Probable endonuclease 4"/>
    <property type="match status" value="1"/>
</dbReference>
<dbReference type="PANTHER" id="PTHR21445">
    <property type="entry name" value="ENDONUCLEASE IV ENDODEOXYRIBONUCLEASE IV"/>
    <property type="match status" value="1"/>
</dbReference>
<comment type="similarity">
    <text evidence="2">Belongs to the AP endonuclease 2 family.</text>
</comment>
<dbReference type="GO" id="GO:0006284">
    <property type="term" value="P:base-excision repair"/>
    <property type="evidence" value="ECO:0007669"/>
    <property type="project" value="TreeGrafter"/>
</dbReference>
<name>A0A0C3PUY2_PHLG1</name>
<dbReference type="OrthoDB" id="7663182at2759"/>
<feature type="domain" description="Xylose isomerase-like TIM barrel" evidence="10">
    <location>
        <begin position="42"/>
        <end position="294"/>
    </location>
</feature>
<feature type="region of interest" description="Disordered" evidence="9">
    <location>
        <begin position="348"/>
        <end position="386"/>
    </location>
</feature>
<feature type="compositionally biased region" description="Acidic residues" evidence="9">
    <location>
        <begin position="376"/>
        <end position="386"/>
    </location>
</feature>
<evidence type="ECO:0000256" key="5">
    <source>
        <dbReference type="ARBA" id="ARBA00022763"/>
    </source>
</evidence>
<dbReference type="InterPro" id="IPR018246">
    <property type="entry name" value="AP_endonuc_F2_Zn_BS"/>
</dbReference>
<dbReference type="Proteomes" id="UP000053257">
    <property type="component" value="Unassembled WGS sequence"/>
</dbReference>